<dbReference type="EMBL" id="JAVDYB010000001">
    <property type="protein sequence ID" value="MDR7277469.1"/>
    <property type="molecule type" value="Genomic_DNA"/>
</dbReference>
<proteinExistence type="predicted"/>
<reference evidence="2" key="1">
    <citation type="submission" date="2023-07" db="EMBL/GenBank/DDBJ databases">
        <title>Sequencing the genomes of 1000 actinobacteria strains.</title>
        <authorList>
            <person name="Klenk H.-P."/>
        </authorList>
    </citation>
    <scope>NUCLEOTIDE SEQUENCE</scope>
    <source>
        <strain evidence="2">DSM 44707</strain>
    </source>
</reference>
<gene>
    <name evidence="2" type="ORF">J2S41_004247</name>
</gene>
<feature type="region of interest" description="Disordered" evidence="1">
    <location>
        <begin position="338"/>
        <end position="362"/>
    </location>
</feature>
<accession>A0AAE4CC02</accession>
<evidence type="ECO:0008006" key="4">
    <source>
        <dbReference type="Google" id="ProtNLM"/>
    </source>
</evidence>
<comment type="caution">
    <text evidence="2">The sequence shown here is derived from an EMBL/GenBank/DDBJ whole genome shotgun (WGS) entry which is preliminary data.</text>
</comment>
<evidence type="ECO:0000256" key="1">
    <source>
        <dbReference type="SAM" id="MobiDB-lite"/>
    </source>
</evidence>
<protein>
    <recommendedName>
        <fullName evidence="4">PE-PGRS family protein</fullName>
    </recommendedName>
</protein>
<keyword evidence="3" id="KW-1185">Reference proteome</keyword>
<evidence type="ECO:0000313" key="2">
    <source>
        <dbReference type="EMBL" id="MDR7277469.1"/>
    </source>
</evidence>
<feature type="compositionally biased region" description="Acidic residues" evidence="1">
    <location>
        <begin position="352"/>
        <end position="362"/>
    </location>
</feature>
<evidence type="ECO:0000313" key="3">
    <source>
        <dbReference type="Proteomes" id="UP001183643"/>
    </source>
</evidence>
<name>A0AAE4CC02_9ACTN</name>
<dbReference type="Proteomes" id="UP001183643">
    <property type="component" value="Unassembled WGS sequence"/>
</dbReference>
<organism evidence="2 3">
    <name type="scientific">Catenuloplanes atrovinosus</name>
    <dbReference type="NCBI Taxonomy" id="137266"/>
    <lineage>
        <taxon>Bacteria</taxon>
        <taxon>Bacillati</taxon>
        <taxon>Actinomycetota</taxon>
        <taxon>Actinomycetes</taxon>
        <taxon>Micromonosporales</taxon>
        <taxon>Micromonosporaceae</taxon>
        <taxon>Catenuloplanes</taxon>
    </lineage>
</organism>
<sequence length="362" mass="41095">MPTPDLNPILRDSAISLLDWVTISRPTRGNTSIVYLDQDGVPHQSRPPIGRRLTGSFRCFEIDTALHTRLVRWEPPALEEAFRFVGMMHVTWRVFDAAVVSACGVTNAESIFGPFLDQRLRQITRRFSIEECAAAESEVNLDLKAAPFRLDHGIEVSSCCVTLRLDDRAEKYLAERETIRRNGERARAQHDLALIKDQLATAEAELRYRLETGQAAAAHRLAMTKHEYAAKEARLKHALEQTMNEHEILLKRKRVQFYRLALEDRNLGLLALQLIEHPGDISAVVRMLRERSDHFFGTAQKMISILDNHSGELADYDPMRQQTIQHLQEALAWAAREARTTDDVPTAANDVAPDDEFPPSDE</sequence>
<dbReference type="AlphaFoldDB" id="A0AAE4CC02"/>